<proteinExistence type="predicted"/>
<sequence length="134" mass="14921">MKPYQKDKFYIILPRNISWVCWVVISVKGSRVLPRNISWVCWVVISVKGSRVVILGGIAGLARGTFQAMDLRKTLYSPTGVLTFTLRKEARGLNLLYCVCADKIFDNVKLLAHGLSNMLSLASKAQSCIKIDAC</sequence>
<organism evidence="1 2">
    <name type="scientific">Funneliformis caledonium</name>
    <dbReference type="NCBI Taxonomy" id="1117310"/>
    <lineage>
        <taxon>Eukaryota</taxon>
        <taxon>Fungi</taxon>
        <taxon>Fungi incertae sedis</taxon>
        <taxon>Mucoromycota</taxon>
        <taxon>Glomeromycotina</taxon>
        <taxon>Glomeromycetes</taxon>
        <taxon>Glomerales</taxon>
        <taxon>Glomeraceae</taxon>
        <taxon>Funneliformis</taxon>
    </lineage>
</organism>
<gene>
    <name evidence="1" type="ORF">FCALED_LOCUS9120</name>
</gene>
<dbReference type="AlphaFoldDB" id="A0A9N9CU83"/>
<evidence type="ECO:0000313" key="2">
    <source>
        <dbReference type="Proteomes" id="UP000789570"/>
    </source>
</evidence>
<dbReference type="Proteomes" id="UP000789570">
    <property type="component" value="Unassembled WGS sequence"/>
</dbReference>
<comment type="caution">
    <text evidence="1">The sequence shown here is derived from an EMBL/GenBank/DDBJ whole genome shotgun (WGS) entry which is preliminary data.</text>
</comment>
<reference evidence="1" key="1">
    <citation type="submission" date="2021-06" db="EMBL/GenBank/DDBJ databases">
        <authorList>
            <person name="Kallberg Y."/>
            <person name="Tangrot J."/>
            <person name="Rosling A."/>
        </authorList>
    </citation>
    <scope>NUCLEOTIDE SEQUENCE</scope>
    <source>
        <strain evidence="1">UK204</strain>
    </source>
</reference>
<keyword evidence="2" id="KW-1185">Reference proteome</keyword>
<name>A0A9N9CU83_9GLOM</name>
<evidence type="ECO:0000313" key="1">
    <source>
        <dbReference type="EMBL" id="CAG8612013.1"/>
    </source>
</evidence>
<protein>
    <submittedName>
        <fullName evidence="1">11249_t:CDS:1</fullName>
    </submittedName>
</protein>
<dbReference type="EMBL" id="CAJVPQ010002902">
    <property type="protein sequence ID" value="CAG8612013.1"/>
    <property type="molecule type" value="Genomic_DNA"/>
</dbReference>
<accession>A0A9N9CU83</accession>